<keyword evidence="5" id="KW-0378">Hydrolase</keyword>
<comment type="catalytic activity">
    <reaction evidence="10">
        <text>2-oxo-ATP + H2O = 2-oxo-AMP + diphosphate + H(+)</text>
        <dbReference type="Rhea" id="RHEA:67392"/>
        <dbReference type="ChEBI" id="CHEBI:15377"/>
        <dbReference type="ChEBI" id="CHEBI:15378"/>
        <dbReference type="ChEBI" id="CHEBI:33019"/>
        <dbReference type="ChEBI" id="CHEBI:71395"/>
        <dbReference type="ChEBI" id="CHEBI:172878"/>
    </reaction>
    <physiologicalReaction direction="left-to-right" evidence="10">
        <dbReference type="Rhea" id="RHEA:67393"/>
    </physiologicalReaction>
</comment>
<dbReference type="InterPro" id="IPR003563">
    <property type="entry name" value="8ODP"/>
</dbReference>
<evidence type="ECO:0000256" key="19">
    <source>
        <dbReference type="ARBA" id="ARBA00048894"/>
    </source>
</evidence>
<comment type="catalytic activity">
    <reaction evidence="20">
        <text>N(6)-methyl-dATP + H2O = N(6)-methyl-dAMP + diphosphate + H(+)</text>
        <dbReference type="Rhea" id="RHEA:67604"/>
        <dbReference type="ChEBI" id="CHEBI:15377"/>
        <dbReference type="ChEBI" id="CHEBI:15378"/>
        <dbReference type="ChEBI" id="CHEBI:33019"/>
        <dbReference type="ChEBI" id="CHEBI:169976"/>
        <dbReference type="ChEBI" id="CHEBI:172872"/>
    </reaction>
    <physiologicalReaction direction="left-to-right" evidence="20">
        <dbReference type="Rhea" id="RHEA:67605"/>
    </physiologicalReaction>
</comment>
<evidence type="ECO:0000256" key="1">
    <source>
        <dbReference type="ARBA" id="ARBA00001946"/>
    </source>
</evidence>
<feature type="domain" description="Nudix hydrolase" evidence="22">
    <location>
        <begin position="1"/>
        <end position="130"/>
    </location>
</feature>
<dbReference type="Pfam" id="PF00293">
    <property type="entry name" value="NUDIX"/>
    <property type="match status" value="1"/>
</dbReference>
<comment type="similarity">
    <text evidence="2">Belongs to the Nudix hydrolase family.</text>
</comment>
<evidence type="ECO:0000256" key="9">
    <source>
        <dbReference type="ARBA" id="ARBA00024486"/>
    </source>
</evidence>
<evidence type="ECO:0000259" key="22">
    <source>
        <dbReference type="PROSITE" id="PS51462"/>
    </source>
</evidence>
<evidence type="ECO:0000256" key="11">
    <source>
        <dbReference type="ARBA" id="ARBA00026103"/>
    </source>
</evidence>
<dbReference type="InterPro" id="IPR015797">
    <property type="entry name" value="NUDIX_hydrolase-like_dom_sf"/>
</dbReference>
<evidence type="ECO:0000256" key="21">
    <source>
        <dbReference type="ARBA" id="ARBA00053094"/>
    </source>
</evidence>
<comment type="function">
    <text evidence="21">Oxidized purine nucleoside triphosphate hydrolase which is a prominent sanitizer of the oxidized nucleotide pool. Catalyzes the hydrolysis of 2-oxo-dATP (2-hydroxy-dATP) into 2-oxo-dAMP. Also has a significant hydrolase activity toward 2-oxo-ATP, 8-oxo-dGTP and 8-oxo-dATP. Through the hydrolysis of oxidized purine nucleoside triphosphates, prevents their incorporation into DNA and the subsequent transversions A:T to C:G and G:C to T:A. Also catalyzes the hydrolysis of methylated purine nucleoside triphosphate preventing their integration into DNA. Through this antimutagenic activity protects cells from oxidative stress.</text>
</comment>
<evidence type="ECO:0000256" key="10">
    <source>
        <dbReference type="ARBA" id="ARBA00024596"/>
    </source>
</evidence>
<dbReference type="Gene3D" id="3.90.79.10">
    <property type="entry name" value="Nucleoside Triphosphate Pyrophosphohydrolase"/>
    <property type="match status" value="1"/>
</dbReference>
<evidence type="ECO:0000256" key="4">
    <source>
        <dbReference type="ARBA" id="ARBA00022723"/>
    </source>
</evidence>
<comment type="catalytic activity">
    <reaction evidence="8">
        <text>2-oxo-dATP + H2O = 2-oxo-dAMP + diphosphate + H(+)</text>
        <dbReference type="Rhea" id="RHEA:31583"/>
        <dbReference type="ChEBI" id="CHEBI:15377"/>
        <dbReference type="ChEBI" id="CHEBI:15378"/>
        <dbReference type="ChEBI" id="CHEBI:33019"/>
        <dbReference type="ChEBI" id="CHEBI:63212"/>
        <dbReference type="ChEBI" id="CHEBI:77897"/>
        <dbReference type="EC" id="3.6.1.56"/>
    </reaction>
    <physiologicalReaction direction="left-to-right" evidence="8">
        <dbReference type="Rhea" id="RHEA:31584"/>
    </physiologicalReaction>
</comment>
<evidence type="ECO:0000256" key="17">
    <source>
        <dbReference type="ARBA" id="ARBA00032071"/>
    </source>
</evidence>
<gene>
    <name evidence="23" type="ORF">ACD_4C00238G0007</name>
</gene>
<evidence type="ECO:0000256" key="20">
    <source>
        <dbReference type="ARBA" id="ARBA00049032"/>
    </source>
</evidence>
<dbReference type="PANTHER" id="PTHR43758:SF2">
    <property type="entry name" value="OXIDIZED PURINE NUCLEOSIDE TRIPHOSPHATE HYDROLASE"/>
    <property type="match status" value="1"/>
</dbReference>
<dbReference type="GO" id="GO:0042262">
    <property type="term" value="P:DNA protection"/>
    <property type="evidence" value="ECO:0007669"/>
    <property type="project" value="InterPro"/>
</dbReference>
<comment type="catalytic activity">
    <reaction evidence="18">
        <text>N(6)-methyl-ATP + H2O = N(6)-methyl-AMP + diphosphate + H(+)</text>
        <dbReference type="Rhea" id="RHEA:67608"/>
        <dbReference type="ChEBI" id="CHEBI:15377"/>
        <dbReference type="ChEBI" id="CHEBI:15378"/>
        <dbReference type="ChEBI" id="CHEBI:33019"/>
        <dbReference type="ChEBI" id="CHEBI:144842"/>
        <dbReference type="ChEBI" id="CHEBI:172873"/>
    </reaction>
    <physiologicalReaction direction="left-to-right" evidence="18">
        <dbReference type="Rhea" id="RHEA:67609"/>
    </physiologicalReaction>
</comment>
<evidence type="ECO:0000256" key="2">
    <source>
        <dbReference type="ARBA" id="ARBA00005582"/>
    </source>
</evidence>
<keyword evidence="6" id="KW-0460">Magnesium</keyword>
<evidence type="ECO:0000256" key="16">
    <source>
        <dbReference type="ARBA" id="ARBA00031927"/>
    </source>
</evidence>
<comment type="catalytic activity">
    <reaction evidence="7">
        <text>8-oxo-dATP + H2O = 8-oxo-dAMP + diphosphate + H(+)</text>
        <dbReference type="Rhea" id="RHEA:65396"/>
        <dbReference type="ChEBI" id="CHEBI:15377"/>
        <dbReference type="ChEBI" id="CHEBI:15378"/>
        <dbReference type="ChEBI" id="CHEBI:33019"/>
        <dbReference type="ChEBI" id="CHEBI:71361"/>
        <dbReference type="ChEBI" id="CHEBI:172871"/>
    </reaction>
    <physiologicalReaction direction="left-to-right" evidence="7">
        <dbReference type="Rhea" id="RHEA:65397"/>
    </physiologicalReaction>
</comment>
<name>K2FUI1_9BACT</name>
<dbReference type="GO" id="GO:0008413">
    <property type="term" value="F:8-oxo-7,8-dihydroguanosine triphosphate pyrophosphatase activity"/>
    <property type="evidence" value="ECO:0007669"/>
    <property type="project" value="InterPro"/>
</dbReference>
<dbReference type="GO" id="GO:0046872">
    <property type="term" value="F:metal ion binding"/>
    <property type="evidence" value="ECO:0007669"/>
    <property type="project" value="UniProtKB-KW"/>
</dbReference>
<evidence type="ECO:0000256" key="6">
    <source>
        <dbReference type="ARBA" id="ARBA00022842"/>
    </source>
</evidence>
<sequence>MNKTTIVLIFDNDWKILLCMKKRWFWMGKWNWPGWKVKENEEIIMAAKRELEEETGIVIESNKFISKWKIYFSFQDKSEWDQEMSIFIVNWNELKAIETDEMKPKWFKIWEIPYNEMWEADKYWIPRVINWDCVEYKILFDVNWKLLNIELIK</sequence>
<dbReference type="CDD" id="cd03427">
    <property type="entry name" value="NUDIX_MTH1_Nudt1"/>
    <property type="match status" value="1"/>
</dbReference>
<evidence type="ECO:0000256" key="12">
    <source>
        <dbReference type="ARBA" id="ARBA00026218"/>
    </source>
</evidence>
<comment type="catalytic activity">
    <reaction evidence="19">
        <text>O(6)-methyl-dGTP + H2O = O(6)-methyl-dGMP + diphosphate + H(+)</text>
        <dbReference type="Rhea" id="RHEA:67600"/>
        <dbReference type="ChEBI" id="CHEBI:15377"/>
        <dbReference type="ChEBI" id="CHEBI:15378"/>
        <dbReference type="ChEBI" id="CHEBI:33019"/>
        <dbReference type="ChEBI" id="CHEBI:169974"/>
        <dbReference type="ChEBI" id="CHEBI:169975"/>
    </reaction>
    <physiologicalReaction direction="left-to-right" evidence="19">
        <dbReference type="Rhea" id="RHEA:67601"/>
    </physiologicalReaction>
</comment>
<protein>
    <recommendedName>
        <fullName evidence="12">Oxidized purine nucleoside triphosphate hydrolase</fullName>
        <ecNumber evidence="11">3.6.1.56</ecNumber>
    </recommendedName>
    <alternativeName>
        <fullName evidence="16">2-hydroxy-dATP diphosphatase</fullName>
    </alternativeName>
    <alternativeName>
        <fullName evidence="15">7,8-dihydro-8-oxoguanine triphosphatase</fullName>
    </alternativeName>
    <alternativeName>
        <fullName evidence="14">8-oxo-dGTPase</fullName>
    </alternativeName>
    <alternativeName>
        <fullName evidence="17">Methylated purine nucleoside triphosphate hydrolase</fullName>
    </alternativeName>
    <alternativeName>
        <fullName evidence="13">Nucleoside diphosphate-linked moiety X motif 1</fullName>
    </alternativeName>
</protein>
<evidence type="ECO:0000313" key="23">
    <source>
        <dbReference type="EMBL" id="EKE26578.1"/>
    </source>
</evidence>
<evidence type="ECO:0000256" key="3">
    <source>
        <dbReference type="ARBA" id="ARBA00011245"/>
    </source>
</evidence>
<dbReference type="GO" id="GO:0008828">
    <property type="term" value="F:dATP diphosphatase activity"/>
    <property type="evidence" value="ECO:0007669"/>
    <property type="project" value="UniProtKB-EC"/>
</dbReference>
<organism evidence="23">
    <name type="scientific">uncultured bacterium</name>
    <name type="common">gcode 4</name>
    <dbReference type="NCBI Taxonomy" id="1234023"/>
    <lineage>
        <taxon>Bacteria</taxon>
        <taxon>environmental samples</taxon>
    </lineage>
</organism>
<evidence type="ECO:0000256" key="8">
    <source>
        <dbReference type="ARBA" id="ARBA00024459"/>
    </source>
</evidence>
<comment type="subunit">
    <text evidence="3">Monomer.</text>
</comment>
<reference evidence="23" key="1">
    <citation type="journal article" date="2012" name="Science">
        <title>Fermentation, hydrogen, and sulfur metabolism in multiple uncultivated bacterial phyla.</title>
        <authorList>
            <person name="Wrighton K.C."/>
            <person name="Thomas B.C."/>
            <person name="Sharon I."/>
            <person name="Miller C.S."/>
            <person name="Castelle C.J."/>
            <person name="VerBerkmoes N.C."/>
            <person name="Wilkins M.J."/>
            <person name="Hettich R.L."/>
            <person name="Lipton M.S."/>
            <person name="Williams K.H."/>
            <person name="Long P.E."/>
            <person name="Banfield J.F."/>
        </authorList>
    </citation>
    <scope>NUCLEOTIDE SEQUENCE [LARGE SCALE GENOMIC DNA]</scope>
</reference>
<comment type="catalytic activity">
    <reaction evidence="9">
        <text>8-oxo-dGTP + H2O = 8-oxo-dGMP + diphosphate + H(+)</text>
        <dbReference type="Rhea" id="RHEA:31575"/>
        <dbReference type="ChEBI" id="CHEBI:15377"/>
        <dbReference type="ChEBI" id="CHEBI:15378"/>
        <dbReference type="ChEBI" id="CHEBI:33019"/>
        <dbReference type="ChEBI" id="CHEBI:63224"/>
        <dbReference type="ChEBI" id="CHEBI:77896"/>
    </reaction>
    <physiologicalReaction direction="left-to-right" evidence="9">
        <dbReference type="Rhea" id="RHEA:31576"/>
    </physiologicalReaction>
</comment>
<evidence type="ECO:0000256" key="18">
    <source>
        <dbReference type="ARBA" id="ARBA00048002"/>
    </source>
</evidence>
<dbReference type="AlphaFoldDB" id="K2FUI1"/>
<evidence type="ECO:0000256" key="7">
    <source>
        <dbReference type="ARBA" id="ARBA00024448"/>
    </source>
</evidence>
<dbReference type="PANTHER" id="PTHR43758">
    <property type="entry name" value="7,8-DIHYDRO-8-OXOGUANINE TRIPHOSPHATASE"/>
    <property type="match status" value="1"/>
</dbReference>
<dbReference type="GO" id="GO:0005737">
    <property type="term" value="C:cytoplasm"/>
    <property type="evidence" value="ECO:0007669"/>
    <property type="project" value="TreeGrafter"/>
</dbReference>
<evidence type="ECO:0000256" key="5">
    <source>
        <dbReference type="ARBA" id="ARBA00022801"/>
    </source>
</evidence>
<dbReference type="PROSITE" id="PS51462">
    <property type="entry name" value="NUDIX"/>
    <property type="match status" value="1"/>
</dbReference>
<comment type="cofactor">
    <cofactor evidence="1">
        <name>Mg(2+)</name>
        <dbReference type="ChEBI" id="CHEBI:18420"/>
    </cofactor>
</comment>
<evidence type="ECO:0000256" key="15">
    <source>
        <dbReference type="ARBA" id="ARBA00030682"/>
    </source>
</evidence>
<evidence type="ECO:0000256" key="14">
    <source>
        <dbReference type="ARBA" id="ARBA00030634"/>
    </source>
</evidence>
<dbReference type="PRINTS" id="PR01403">
    <property type="entry name" value="8OXTPHPHTASE"/>
</dbReference>
<accession>K2FUI1</accession>
<evidence type="ECO:0000256" key="13">
    <source>
        <dbReference type="ARBA" id="ARBA00029673"/>
    </source>
</evidence>
<dbReference type="EC" id="3.6.1.56" evidence="11"/>
<dbReference type="SUPFAM" id="SSF55811">
    <property type="entry name" value="Nudix"/>
    <property type="match status" value="1"/>
</dbReference>
<comment type="caution">
    <text evidence="23">The sequence shown here is derived from an EMBL/GenBank/DDBJ whole genome shotgun (WGS) entry which is preliminary data.</text>
</comment>
<proteinExistence type="inferred from homology"/>
<dbReference type="InterPro" id="IPR000086">
    <property type="entry name" value="NUDIX_hydrolase_dom"/>
</dbReference>
<keyword evidence="4" id="KW-0479">Metal-binding</keyword>
<dbReference type="EMBL" id="AMFJ01000754">
    <property type="protein sequence ID" value="EKE26578.1"/>
    <property type="molecule type" value="Genomic_DNA"/>
</dbReference>